<dbReference type="EMBL" id="JACHKT010000009">
    <property type="protein sequence ID" value="MBB6002918.1"/>
    <property type="molecule type" value="Genomic_DNA"/>
</dbReference>
<dbReference type="Proteomes" id="UP000524404">
    <property type="component" value="Unassembled WGS sequence"/>
</dbReference>
<evidence type="ECO:0000313" key="1">
    <source>
        <dbReference type="EMBL" id="MBB6002918.1"/>
    </source>
</evidence>
<reference evidence="1 2" key="1">
    <citation type="submission" date="2020-08" db="EMBL/GenBank/DDBJ databases">
        <title>Functional genomics of gut bacteria from endangered species of beetles.</title>
        <authorList>
            <person name="Carlos-Shanley C."/>
        </authorList>
    </citation>
    <scope>NUCLEOTIDE SEQUENCE [LARGE SCALE GENOMIC DNA]</scope>
    <source>
        <strain evidence="1 2">S00070</strain>
    </source>
</reference>
<evidence type="ECO:0000313" key="2">
    <source>
        <dbReference type="Proteomes" id="UP000524404"/>
    </source>
</evidence>
<name>A0A841EQD6_9BACT</name>
<comment type="caution">
    <text evidence="1">The sequence shown here is derived from an EMBL/GenBank/DDBJ whole genome shotgun (WGS) entry which is preliminary data.</text>
</comment>
<dbReference type="RefSeq" id="WP_184132863.1">
    <property type="nucleotide sequence ID" value="NZ_JACHKT010000009.1"/>
</dbReference>
<accession>A0A841EQD6</accession>
<dbReference type="AlphaFoldDB" id="A0A841EQD6"/>
<dbReference type="PROSITE" id="PS51257">
    <property type="entry name" value="PROKAR_LIPOPROTEIN"/>
    <property type="match status" value="1"/>
</dbReference>
<sequence>MNKFIPIFILLLCACKSRTEKNQENIIGAWKTDTVYHYTNGFVQVIPVTDSDENIEYNYDKAGNLTMKKDGEKRTIRYELISEDSLAYFDKGNRMLTGFQIVSLNKNQLVLKKNQPPVFSGKNQVIYDIRHFSHPKAQK</sequence>
<keyword evidence="2" id="KW-1185">Reference proteome</keyword>
<gene>
    <name evidence="1" type="ORF">HNP25_001570</name>
</gene>
<protein>
    <submittedName>
        <fullName evidence="1">YD repeat-containing protein</fullName>
    </submittedName>
</protein>
<organism evidence="1 2">
    <name type="scientific">Arcicella rosea</name>
    <dbReference type="NCBI Taxonomy" id="502909"/>
    <lineage>
        <taxon>Bacteria</taxon>
        <taxon>Pseudomonadati</taxon>
        <taxon>Bacteroidota</taxon>
        <taxon>Cytophagia</taxon>
        <taxon>Cytophagales</taxon>
        <taxon>Flectobacillaceae</taxon>
        <taxon>Arcicella</taxon>
    </lineage>
</organism>
<proteinExistence type="predicted"/>